<sequence length="506" mass="55769">MTTPPDRAPVVLVLGATGYVGGRLVPELLAHDHTVRCLVRTPPTGLPWTDDVEPVQGDLTDPDSLGDAFDGVDTVVYLVHSLDEDDFERTELRSASNVREAAEAAGVDHIVYMSGLGDDREDLSPHLRSRHEVGVELARGDVAVTELRAAIILGAGSASFEMLRSLTEVLPAMIAPTWVTTTVVQPIAIGDALRYLRKAIERGPGDEPHDIVEIGGPDQLTYRELIDLYAKVAGLPRRRIIPVPFVTPRLSTHWVNLVSPLPRQLAKSLIDSLRNDVVVTDDSAFTVSTHIPLTARAAIETAISAIQDLEIPTRWSGVTAEERAGRPRPWDPDWAGGTVYEYVTHTEVQASPATALRTVQGVGGDRGWYGFAFLWAIRGALDKIVGGVGLRRGRRHPDDITVGEALDFWRVDAMEPELFRLRAEMKVPGEAWLEWTMHERPGGCTCIEQKARYVPRGLFGRLYWWPLWPVHAVLFPVMLRRIGREAERVEALAAEGRHEPDTALAG</sequence>
<dbReference type="Pfam" id="PF11066">
    <property type="entry name" value="DUF2867"/>
    <property type="match status" value="1"/>
</dbReference>
<dbReference type="InterPro" id="IPR051207">
    <property type="entry name" value="ComplexI_NDUFA9_subunit"/>
</dbReference>
<dbReference type="InterPro" id="IPR021295">
    <property type="entry name" value="DUF2867"/>
</dbReference>
<organism evidence="2 3">
    <name type="scientific">Ilumatobacter fluminis</name>
    <dbReference type="NCBI Taxonomy" id="467091"/>
    <lineage>
        <taxon>Bacteria</taxon>
        <taxon>Bacillati</taxon>
        <taxon>Actinomycetota</taxon>
        <taxon>Acidimicrobiia</taxon>
        <taxon>Acidimicrobiales</taxon>
        <taxon>Ilumatobacteraceae</taxon>
        <taxon>Ilumatobacter</taxon>
    </lineage>
</organism>
<proteinExistence type="predicted"/>
<dbReference type="GO" id="GO:0044877">
    <property type="term" value="F:protein-containing complex binding"/>
    <property type="evidence" value="ECO:0007669"/>
    <property type="project" value="TreeGrafter"/>
</dbReference>
<dbReference type="Gene3D" id="3.40.50.720">
    <property type="entry name" value="NAD(P)-binding Rossmann-like Domain"/>
    <property type="match status" value="1"/>
</dbReference>
<dbReference type="PANTHER" id="PTHR12126">
    <property type="entry name" value="NADH-UBIQUINONE OXIDOREDUCTASE 39 KDA SUBUNIT-RELATED"/>
    <property type="match status" value="1"/>
</dbReference>
<evidence type="ECO:0000313" key="3">
    <source>
        <dbReference type="Proteomes" id="UP000294558"/>
    </source>
</evidence>
<accession>A0A4R7I5L8</accession>
<dbReference type="AlphaFoldDB" id="A0A4R7I5L8"/>
<comment type="caution">
    <text evidence="2">The sequence shown here is derived from an EMBL/GenBank/DDBJ whole genome shotgun (WGS) entry which is preliminary data.</text>
</comment>
<dbReference type="SUPFAM" id="SSF55961">
    <property type="entry name" value="Bet v1-like"/>
    <property type="match status" value="1"/>
</dbReference>
<dbReference type="OrthoDB" id="9774199at2"/>
<dbReference type="RefSeq" id="WP_133870865.1">
    <property type="nucleotide sequence ID" value="NZ_SOAU01000001.1"/>
</dbReference>
<evidence type="ECO:0000259" key="1">
    <source>
        <dbReference type="Pfam" id="PF13460"/>
    </source>
</evidence>
<dbReference type="Proteomes" id="UP000294558">
    <property type="component" value="Unassembled WGS sequence"/>
</dbReference>
<gene>
    <name evidence="2" type="ORF">BDK89_4290</name>
</gene>
<feature type="domain" description="NAD(P)-binding" evidence="1">
    <location>
        <begin position="15"/>
        <end position="125"/>
    </location>
</feature>
<keyword evidence="3" id="KW-1185">Reference proteome</keyword>
<name>A0A4R7I5L8_9ACTN</name>
<protein>
    <submittedName>
        <fullName evidence="2">Uncharacterized protein YbjT (DUF2867 family)</fullName>
    </submittedName>
</protein>
<reference evidence="2 3" key="1">
    <citation type="submission" date="2019-03" db="EMBL/GenBank/DDBJ databases">
        <title>Sequencing the genomes of 1000 actinobacteria strains.</title>
        <authorList>
            <person name="Klenk H.-P."/>
        </authorList>
    </citation>
    <scope>NUCLEOTIDE SEQUENCE [LARGE SCALE GENOMIC DNA]</scope>
    <source>
        <strain evidence="2 3">DSM 18936</strain>
    </source>
</reference>
<dbReference type="EMBL" id="SOAU01000001">
    <property type="protein sequence ID" value="TDT18660.1"/>
    <property type="molecule type" value="Genomic_DNA"/>
</dbReference>
<dbReference type="InterPro" id="IPR016040">
    <property type="entry name" value="NAD(P)-bd_dom"/>
</dbReference>
<dbReference type="Pfam" id="PF13460">
    <property type="entry name" value="NAD_binding_10"/>
    <property type="match status" value="1"/>
</dbReference>
<dbReference type="InterPro" id="IPR036291">
    <property type="entry name" value="NAD(P)-bd_dom_sf"/>
</dbReference>
<dbReference type="SUPFAM" id="SSF51735">
    <property type="entry name" value="NAD(P)-binding Rossmann-fold domains"/>
    <property type="match status" value="1"/>
</dbReference>
<dbReference type="PANTHER" id="PTHR12126:SF11">
    <property type="entry name" value="NADH DEHYDROGENASE [UBIQUINONE] 1 ALPHA SUBCOMPLEX SUBUNIT 9, MITOCHONDRIAL"/>
    <property type="match status" value="1"/>
</dbReference>
<evidence type="ECO:0000313" key="2">
    <source>
        <dbReference type="EMBL" id="TDT18660.1"/>
    </source>
</evidence>